<dbReference type="AlphaFoldDB" id="A0A7W3LYF9"/>
<comment type="caution">
    <text evidence="2">The sequence shown here is derived from an EMBL/GenBank/DDBJ whole genome shotgun (WGS) entry which is preliminary data.</text>
</comment>
<evidence type="ECO:0008006" key="4">
    <source>
        <dbReference type="Google" id="ProtNLM"/>
    </source>
</evidence>
<dbReference type="RefSeq" id="WP_182848554.1">
    <property type="nucleotide sequence ID" value="NZ_BAAALP010000065.1"/>
</dbReference>
<dbReference type="EMBL" id="JACJIA010000017">
    <property type="protein sequence ID" value="MBA8956656.1"/>
    <property type="molecule type" value="Genomic_DNA"/>
</dbReference>
<name>A0A7W3LYF9_ACTNM</name>
<accession>A0A7W3LYF9</accession>
<feature type="transmembrane region" description="Helical" evidence="1">
    <location>
        <begin position="210"/>
        <end position="230"/>
    </location>
</feature>
<evidence type="ECO:0000256" key="1">
    <source>
        <dbReference type="SAM" id="Phobius"/>
    </source>
</evidence>
<protein>
    <recommendedName>
        <fullName evidence="4">DUF2812 domain-containing protein</fullName>
    </recommendedName>
</protein>
<gene>
    <name evidence="2" type="ORF">HNR61_008345</name>
</gene>
<sequence length="234" mass="25572">MTTDEYFEVLTARLRERGVPADRAAATAEELAGHVAESGADPREELGDAADLAARLAPDAHPGPGPESDPTAETWVWTADAFQDVALLNRYGGQGWEVERIDGLGRFVSHRDAESPLRWEYRRETVLPGRAGALAERLAPDGWELCGVWTYFAYFKRPLAASEGPLGALADVPETPARRWFWSRRFFALVAVYLLVIVALVLTSDLTAGFGVGMAVGATLAALILAFLYLRARR</sequence>
<organism evidence="2 3">
    <name type="scientific">Actinomadura namibiensis</name>
    <dbReference type="NCBI Taxonomy" id="182080"/>
    <lineage>
        <taxon>Bacteria</taxon>
        <taxon>Bacillati</taxon>
        <taxon>Actinomycetota</taxon>
        <taxon>Actinomycetes</taxon>
        <taxon>Streptosporangiales</taxon>
        <taxon>Thermomonosporaceae</taxon>
        <taxon>Actinomadura</taxon>
    </lineage>
</organism>
<evidence type="ECO:0000313" key="3">
    <source>
        <dbReference type="Proteomes" id="UP000572680"/>
    </source>
</evidence>
<keyword evidence="1" id="KW-0472">Membrane</keyword>
<keyword evidence="1" id="KW-0812">Transmembrane</keyword>
<keyword evidence="1" id="KW-1133">Transmembrane helix</keyword>
<feature type="transmembrane region" description="Helical" evidence="1">
    <location>
        <begin position="186"/>
        <end position="204"/>
    </location>
</feature>
<dbReference type="Proteomes" id="UP000572680">
    <property type="component" value="Unassembled WGS sequence"/>
</dbReference>
<reference evidence="2 3" key="1">
    <citation type="submission" date="2020-08" db="EMBL/GenBank/DDBJ databases">
        <title>Genomic Encyclopedia of Type Strains, Phase IV (KMG-IV): sequencing the most valuable type-strain genomes for metagenomic binning, comparative biology and taxonomic classification.</title>
        <authorList>
            <person name="Goeker M."/>
        </authorList>
    </citation>
    <scope>NUCLEOTIDE SEQUENCE [LARGE SCALE GENOMIC DNA]</scope>
    <source>
        <strain evidence="2 3">DSM 44197</strain>
    </source>
</reference>
<keyword evidence="3" id="KW-1185">Reference proteome</keyword>
<evidence type="ECO:0000313" key="2">
    <source>
        <dbReference type="EMBL" id="MBA8956656.1"/>
    </source>
</evidence>
<proteinExistence type="predicted"/>